<dbReference type="InterPro" id="IPR008166">
    <property type="entry name" value="Glyco_transf_92"/>
</dbReference>
<evidence type="ECO:0000313" key="7">
    <source>
        <dbReference type="EMBL" id="QHT23703.1"/>
    </source>
</evidence>
<sequence>MVSYYLSICCIIKNEKYLEEFIIYHHIVGVEHFFIYDNNSDHPIRDRLNNFYFNRLCTIIDFPGHSMQIPAYEHCIKHFGRQTKWLAIIDGDEYILPKQNWSIRDVLNKNEDTHALGVNWVLFGSSHYDNTQDGLLVDKYRMCENGQNPHIKSIVQPRYVTSASHPHFVVIQEPSKYKDCKKNIISGPFNNNYTIDLIQINHYSFKSLEDHIKKHNRGNAYGTQPVVVQHNHHEICNDIVDNFLPDKYLPDIKYYFKLVATNPIIYCALNKDVSLVDAYNHIFSQAQRENRPLHITDKYPSFDKNMYRQNYSDLHGLNDEDVELHYINYGVNEGRICDRMI</sequence>
<evidence type="ECO:0000256" key="4">
    <source>
        <dbReference type="ARBA" id="ARBA00022692"/>
    </source>
</evidence>
<dbReference type="PANTHER" id="PTHR21461">
    <property type="entry name" value="GLYCOSYLTRANSFERASE FAMILY 92 PROTEIN"/>
    <property type="match status" value="1"/>
</dbReference>
<dbReference type="PANTHER" id="PTHR21461:SF69">
    <property type="entry name" value="GLYCOSYLTRANSFERASE FAMILY 92 PROTEIN"/>
    <property type="match status" value="1"/>
</dbReference>
<protein>
    <submittedName>
        <fullName evidence="7">Uncharacterized protein</fullName>
    </submittedName>
</protein>
<name>A0A6C0E5H6_9ZZZZ</name>
<dbReference type="InterPro" id="IPR029044">
    <property type="entry name" value="Nucleotide-diphossugar_trans"/>
</dbReference>
<keyword evidence="5" id="KW-1133">Transmembrane helix</keyword>
<proteinExistence type="predicted"/>
<keyword evidence="4" id="KW-0812">Transmembrane</keyword>
<dbReference type="GO" id="GO:0005737">
    <property type="term" value="C:cytoplasm"/>
    <property type="evidence" value="ECO:0007669"/>
    <property type="project" value="TreeGrafter"/>
</dbReference>
<dbReference type="GO" id="GO:0016020">
    <property type="term" value="C:membrane"/>
    <property type="evidence" value="ECO:0007669"/>
    <property type="project" value="UniProtKB-SubCell"/>
</dbReference>
<dbReference type="GO" id="GO:0016757">
    <property type="term" value="F:glycosyltransferase activity"/>
    <property type="evidence" value="ECO:0007669"/>
    <property type="project" value="UniProtKB-KW"/>
</dbReference>
<keyword evidence="2" id="KW-0328">Glycosyltransferase</keyword>
<organism evidence="7">
    <name type="scientific">viral metagenome</name>
    <dbReference type="NCBI Taxonomy" id="1070528"/>
    <lineage>
        <taxon>unclassified sequences</taxon>
        <taxon>metagenomes</taxon>
        <taxon>organismal metagenomes</taxon>
    </lineage>
</organism>
<evidence type="ECO:0000256" key="5">
    <source>
        <dbReference type="ARBA" id="ARBA00022989"/>
    </source>
</evidence>
<evidence type="ECO:0000256" key="1">
    <source>
        <dbReference type="ARBA" id="ARBA00004167"/>
    </source>
</evidence>
<evidence type="ECO:0000256" key="2">
    <source>
        <dbReference type="ARBA" id="ARBA00022676"/>
    </source>
</evidence>
<keyword evidence="3" id="KW-0808">Transferase</keyword>
<dbReference type="Pfam" id="PF01697">
    <property type="entry name" value="Glyco_transf_92"/>
    <property type="match status" value="1"/>
</dbReference>
<dbReference type="SUPFAM" id="SSF53448">
    <property type="entry name" value="Nucleotide-diphospho-sugar transferases"/>
    <property type="match status" value="1"/>
</dbReference>
<dbReference type="EMBL" id="MN739734">
    <property type="protein sequence ID" value="QHT23703.1"/>
    <property type="molecule type" value="Genomic_DNA"/>
</dbReference>
<reference evidence="7" key="1">
    <citation type="journal article" date="2020" name="Nature">
        <title>Giant virus diversity and host interactions through global metagenomics.</title>
        <authorList>
            <person name="Schulz F."/>
            <person name="Roux S."/>
            <person name="Paez-Espino D."/>
            <person name="Jungbluth S."/>
            <person name="Walsh D.A."/>
            <person name="Denef V.J."/>
            <person name="McMahon K.D."/>
            <person name="Konstantinidis K.T."/>
            <person name="Eloe-Fadrosh E.A."/>
            <person name="Kyrpides N.C."/>
            <person name="Woyke T."/>
        </authorList>
    </citation>
    <scope>NUCLEOTIDE SEQUENCE</scope>
    <source>
        <strain evidence="7">GVMAG-M-3300023179-116</strain>
    </source>
</reference>
<comment type="subcellular location">
    <subcellularLocation>
        <location evidence="1">Membrane</location>
        <topology evidence="1">Single-pass membrane protein</topology>
    </subcellularLocation>
</comment>
<evidence type="ECO:0000256" key="6">
    <source>
        <dbReference type="ARBA" id="ARBA00023136"/>
    </source>
</evidence>
<accession>A0A6C0E5H6</accession>
<dbReference type="AlphaFoldDB" id="A0A6C0E5H6"/>
<evidence type="ECO:0000256" key="3">
    <source>
        <dbReference type="ARBA" id="ARBA00022679"/>
    </source>
</evidence>
<keyword evidence="6" id="KW-0472">Membrane</keyword>